<reference evidence="7" key="1">
    <citation type="journal article" date="2019" name="Plant J.">
        <title>Chlorella vulgaris genome assembly and annotation reveals the molecular basis for metabolic acclimation to high light conditions.</title>
        <authorList>
            <person name="Cecchin M."/>
            <person name="Marcolungo L."/>
            <person name="Rossato M."/>
            <person name="Girolomoni L."/>
            <person name="Cosentino E."/>
            <person name="Cuine S."/>
            <person name="Li-Beisson Y."/>
            <person name="Delledonne M."/>
            <person name="Ballottari M."/>
        </authorList>
    </citation>
    <scope>NUCLEOTIDE SEQUENCE</scope>
    <source>
        <strain evidence="7">211/11P</strain>
    </source>
</reference>
<feature type="region of interest" description="Disordered" evidence="5">
    <location>
        <begin position="454"/>
        <end position="474"/>
    </location>
</feature>
<dbReference type="InterPro" id="IPR001965">
    <property type="entry name" value="Znf_PHD"/>
</dbReference>
<evidence type="ECO:0000256" key="2">
    <source>
        <dbReference type="ARBA" id="ARBA00022771"/>
    </source>
</evidence>
<keyword evidence="1" id="KW-0479">Metal-binding</keyword>
<dbReference type="InterPro" id="IPR011011">
    <property type="entry name" value="Znf_FYVE_PHD"/>
</dbReference>
<dbReference type="InterPro" id="IPR013083">
    <property type="entry name" value="Znf_RING/FYVE/PHD"/>
</dbReference>
<feature type="domain" description="PHD-type" evidence="6">
    <location>
        <begin position="5"/>
        <end position="59"/>
    </location>
</feature>
<keyword evidence="8" id="KW-1185">Reference proteome</keyword>
<name>A0A9D4TPN1_CHLVU</name>
<keyword evidence="2 4" id="KW-0863">Zinc-finger</keyword>
<feature type="region of interest" description="Disordered" evidence="5">
    <location>
        <begin position="69"/>
        <end position="165"/>
    </location>
</feature>
<evidence type="ECO:0000259" key="6">
    <source>
        <dbReference type="PROSITE" id="PS50016"/>
    </source>
</evidence>
<dbReference type="OrthoDB" id="515619at2759"/>
<dbReference type="PROSITE" id="PS50016">
    <property type="entry name" value="ZF_PHD_2"/>
    <property type="match status" value="1"/>
</dbReference>
<proteinExistence type="predicted"/>
<accession>A0A9D4TPN1</accession>
<protein>
    <recommendedName>
        <fullName evidence="6">PHD-type domain-containing protein</fullName>
    </recommendedName>
</protein>
<gene>
    <name evidence="7" type="ORF">D9Q98_009378</name>
</gene>
<evidence type="ECO:0000256" key="4">
    <source>
        <dbReference type="PROSITE-ProRule" id="PRU00146"/>
    </source>
</evidence>
<dbReference type="SUPFAM" id="SSF57903">
    <property type="entry name" value="FYVE/PHD zinc finger"/>
    <property type="match status" value="1"/>
</dbReference>
<dbReference type="Proteomes" id="UP001055712">
    <property type="component" value="Unassembled WGS sequence"/>
</dbReference>
<dbReference type="SMART" id="SM00249">
    <property type="entry name" value="PHD"/>
    <property type="match status" value="1"/>
</dbReference>
<sequence>MADSDSFCQICGDTGGATRMLQCENADRGCLGGIHLYCIIPVRSEPPTDAWYCFECQAARQAMETRFIEQAQQRAKSRGADAASGHEEQGRRKRRRRQETEPTAGQEQQPPLQPTHPKRNIGVSAAVAAAANRTPAAASRPSRATGGTAGSAQARTAPPKLPAAGVASRDTLALLFESLKKGDEEAAQRRLKDMSRVVDGTSRRSTASIGQQQAEYQQLAAQHSLHSCSMAGQLGTVPLVLPVAQERQSFQAYLRCCPIPGNPESGAAAARLRALAAAVEAGQQLATRLVSHDELGISQQRTYQVACLLLALDAQSAAAAPQWASLWEWLSRWRQAVAIEVPLGSSPKAAGGGAAAGTSAEELWFYLVPNMLDPDSRSLFGLLANPIRSLDTARPLAAARPLRSSMKLKRHSVAGAEAARAPSLNRLSVAWADGGLEDKPVAARGAALELPLGPHYAPPSQHVTRPQRSTRLPSIRSFSQPGAAEEGAAKALEGLRVALVGFEKQAQAPMLEQLRSLGASVFTNQVVVADVLCLHTPVLDSFNDISKAFPLGLAHLLASMPVHAYSSTACLHEMLRLRRRLQGAEWRAPNLQPVFPAGLLVVLDASALLGIQSADLTAVLSEVRRLKAEADQADAASCLWHVVAAQSDLVALQAAARAGNAAASGCWQVWQAWQSEAQHEGIARPLAGQEMSGSNNPGDPAPAVKHALKCAILVHRLRCRLTYLCSGNTETLAQAEVRDTILSGDVADLLEFLQGRKGAGG</sequence>
<evidence type="ECO:0000256" key="3">
    <source>
        <dbReference type="ARBA" id="ARBA00022833"/>
    </source>
</evidence>
<evidence type="ECO:0000256" key="5">
    <source>
        <dbReference type="SAM" id="MobiDB-lite"/>
    </source>
</evidence>
<evidence type="ECO:0000313" key="7">
    <source>
        <dbReference type="EMBL" id="KAI3430974.1"/>
    </source>
</evidence>
<dbReference type="AlphaFoldDB" id="A0A9D4TPN1"/>
<keyword evidence="3" id="KW-0862">Zinc</keyword>
<evidence type="ECO:0000256" key="1">
    <source>
        <dbReference type="ARBA" id="ARBA00022723"/>
    </source>
</evidence>
<dbReference type="Pfam" id="PF00628">
    <property type="entry name" value="PHD"/>
    <property type="match status" value="1"/>
</dbReference>
<feature type="compositionally biased region" description="Polar residues" evidence="5">
    <location>
        <begin position="461"/>
        <end position="474"/>
    </location>
</feature>
<feature type="compositionally biased region" description="Polar residues" evidence="5">
    <location>
        <begin position="101"/>
        <end position="110"/>
    </location>
</feature>
<reference evidence="7" key="2">
    <citation type="submission" date="2020-11" db="EMBL/GenBank/DDBJ databases">
        <authorList>
            <person name="Cecchin M."/>
            <person name="Marcolungo L."/>
            <person name="Rossato M."/>
            <person name="Girolomoni L."/>
            <person name="Cosentino E."/>
            <person name="Cuine S."/>
            <person name="Li-Beisson Y."/>
            <person name="Delledonne M."/>
            <person name="Ballottari M."/>
        </authorList>
    </citation>
    <scope>NUCLEOTIDE SEQUENCE</scope>
    <source>
        <strain evidence="7">211/11P</strain>
        <tissue evidence="7">Whole cell</tissue>
    </source>
</reference>
<evidence type="ECO:0000313" key="8">
    <source>
        <dbReference type="Proteomes" id="UP001055712"/>
    </source>
</evidence>
<dbReference type="EMBL" id="SIDB01000007">
    <property type="protein sequence ID" value="KAI3430974.1"/>
    <property type="molecule type" value="Genomic_DNA"/>
</dbReference>
<organism evidence="7 8">
    <name type="scientific">Chlorella vulgaris</name>
    <name type="common">Green alga</name>
    <dbReference type="NCBI Taxonomy" id="3077"/>
    <lineage>
        <taxon>Eukaryota</taxon>
        <taxon>Viridiplantae</taxon>
        <taxon>Chlorophyta</taxon>
        <taxon>core chlorophytes</taxon>
        <taxon>Trebouxiophyceae</taxon>
        <taxon>Chlorellales</taxon>
        <taxon>Chlorellaceae</taxon>
        <taxon>Chlorella clade</taxon>
        <taxon>Chlorella</taxon>
    </lineage>
</organism>
<dbReference type="Gene3D" id="3.30.40.10">
    <property type="entry name" value="Zinc/RING finger domain, C3HC4 (zinc finger)"/>
    <property type="match status" value="1"/>
</dbReference>
<dbReference type="GO" id="GO:0008270">
    <property type="term" value="F:zinc ion binding"/>
    <property type="evidence" value="ECO:0007669"/>
    <property type="project" value="UniProtKB-KW"/>
</dbReference>
<comment type="caution">
    <text evidence="7">The sequence shown here is derived from an EMBL/GenBank/DDBJ whole genome shotgun (WGS) entry which is preliminary data.</text>
</comment>
<dbReference type="InterPro" id="IPR019787">
    <property type="entry name" value="Znf_PHD-finger"/>
</dbReference>
<feature type="compositionally biased region" description="Low complexity" evidence="5">
    <location>
        <begin position="123"/>
        <end position="145"/>
    </location>
</feature>